<keyword evidence="4" id="KW-1185">Reference proteome</keyword>
<accession>A0A517SUX6</accession>
<evidence type="ECO:0000259" key="2">
    <source>
        <dbReference type="Pfam" id="PF04151"/>
    </source>
</evidence>
<evidence type="ECO:0000313" key="3">
    <source>
        <dbReference type="EMBL" id="QDT59932.1"/>
    </source>
</evidence>
<protein>
    <recommendedName>
        <fullName evidence="2">Peptidase C-terminal archaeal/bacterial domain-containing protein</fullName>
    </recommendedName>
</protein>
<feature type="compositionally biased region" description="Basic and acidic residues" evidence="1">
    <location>
        <begin position="789"/>
        <end position="808"/>
    </location>
</feature>
<evidence type="ECO:0000313" key="4">
    <source>
        <dbReference type="Proteomes" id="UP000315003"/>
    </source>
</evidence>
<proteinExistence type="predicted"/>
<evidence type="ECO:0000256" key="1">
    <source>
        <dbReference type="SAM" id="MobiDB-lite"/>
    </source>
</evidence>
<feature type="region of interest" description="Disordered" evidence="1">
    <location>
        <begin position="788"/>
        <end position="834"/>
    </location>
</feature>
<sequence length="834" mass="90132">MIVIGLTMSLKTNPLLDVRQSMLRRLCYVMAICCGLALLPTGNAFATLPVVTKITPCGIVRGQETVITLAGSRLDDAHQVLCDLPGIEILEVKPIGGNKVEVKLRTDSNLTPGLYPIRLVTKSGIANLRLLGVGQIPVVNEVEPNNDFAAPQKIDLNCTIEGVVTREDIDYFQVALKAGQTLNVEVDGLRLAYSLNNQNILDPYIAILDEGRFEVASSDDSALLQQDGYCTFKAPKDGVYTVMIRDSSFLGSAVGLYRLHIGDYPRPLAVFPAGGQPSSQLKAKLLMADGSEQETTFELPADNTYLHGLATQTASGVSPSPNWVRVNELPVALEQEPNDDRRKAPVVPVPGAYCGMIEKPGDFDCFSFECKKGTRYRVEVFARHSLRSPLDPVINVYNPKAATLVSGDDSGGKIDPAVEFTAAEDGKHTVRIYDHLRGGSRLHQYRIEVTMPQPHVKLTLKQLRRNETERTAVPVGGSMAIVVTAARDRYNGEVNLSLDGLPEGVTATTFPMPPGRPEVPVLLTAAADAKHNASLYSMTAKGDEKSPLVGGRLSQTHNLVLGQNQRAMFTHRTERAAAAVTDAAPFTIEMVQPKTPIVRNGSKSLIVRIKKNEGFDERVTLRTLYNPPGVAINNSRYIDKGKTEAAIPITANGGAGIGTWPLILLATYNSSTGQAQIATNPIMLEVQDSLFSYTFPKSAGELDTEVTVAVPLTINRDLPGAAEAELVGLPAGVTSDAVKQPVPAGAESVSFPLKIAKDARVGLHKTLSIRTRVTVGDEVIMQTNGVGELRIDKPLPPKVEKPKEEKTKPKAAPKPAAPKPLSRLEQLRQMKKQE</sequence>
<dbReference type="Pfam" id="PF04151">
    <property type="entry name" value="PPC"/>
    <property type="match status" value="2"/>
</dbReference>
<gene>
    <name evidence="3" type="ORF">SV7mr_24450</name>
</gene>
<reference evidence="3 4" key="1">
    <citation type="submission" date="2019-02" db="EMBL/GenBank/DDBJ databases">
        <title>Deep-cultivation of Planctomycetes and their phenomic and genomic characterization uncovers novel biology.</title>
        <authorList>
            <person name="Wiegand S."/>
            <person name="Jogler M."/>
            <person name="Boedeker C."/>
            <person name="Pinto D."/>
            <person name="Vollmers J."/>
            <person name="Rivas-Marin E."/>
            <person name="Kohn T."/>
            <person name="Peeters S.H."/>
            <person name="Heuer A."/>
            <person name="Rast P."/>
            <person name="Oberbeckmann S."/>
            <person name="Bunk B."/>
            <person name="Jeske O."/>
            <person name="Meyerdierks A."/>
            <person name="Storesund J.E."/>
            <person name="Kallscheuer N."/>
            <person name="Luecker S."/>
            <person name="Lage O.M."/>
            <person name="Pohl T."/>
            <person name="Merkel B.J."/>
            <person name="Hornburger P."/>
            <person name="Mueller R.-W."/>
            <person name="Bruemmer F."/>
            <person name="Labrenz M."/>
            <person name="Spormann A.M."/>
            <person name="Op den Camp H."/>
            <person name="Overmann J."/>
            <person name="Amann R."/>
            <person name="Jetten M.S.M."/>
            <person name="Mascher T."/>
            <person name="Medema M.H."/>
            <person name="Devos D.P."/>
            <person name="Kaster A.-K."/>
            <person name="Ovreas L."/>
            <person name="Rohde M."/>
            <person name="Galperin M.Y."/>
            <person name="Jogler C."/>
        </authorList>
    </citation>
    <scope>NUCLEOTIDE SEQUENCE [LARGE SCALE GENOMIC DNA]</scope>
    <source>
        <strain evidence="3 4">SV_7m_r</strain>
    </source>
</reference>
<feature type="domain" description="Peptidase C-terminal archaeal/bacterial" evidence="2">
    <location>
        <begin position="362"/>
        <end position="433"/>
    </location>
</feature>
<dbReference type="Gene3D" id="2.60.120.380">
    <property type="match status" value="2"/>
</dbReference>
<feature type="domain" description="Peptidase C-terminal archaeal/bacterial" evidence="2">
    <location>
        <begin position="168"/>
        <end position="245"/>
    </location>
</feature>
<organism evidence="3 4">
    <name type="scientific">Stieleria bergensis</name>
    <dbReference type="NCBI Taxonomy" id="2528025"/>
    <lineage>
        <taxon>Bacteria</taxon>
        <taxon>Pseudomonadati</taxon>
        <taxon>Planctomycetota</taxon>
        <taxon>Planctomycetia</taxon>
        <taxon>Pirellulales</taxon>
        <taxon>Pirellulaceae</taxon>
        <taxon>Stieleria</taxon>
    </lineage>
</organism>
<dbReference type="EMBL" id="CP036272">
    <property type="protein sequence ID" value="QDT59932.1"/>
    <property type="molecule type" value="Genomic_DNA"/>
</dbReference>
<dbReference type="AlphaFoldDB" id="A0A517SUX6"/>
<feature type="compositionally biased region" description="Basic and acidic residues" evidence="1">
    <location>
        <begin position="825"/>
        <end position="834"/>
    </location>
</feature>
<name>A0A517SUX6_9BACT</name>
<dbReference type="InterPro" id="IPR007280">
    <property type="entry name" value="Peptidase_C_arc/bac"/>
</dbReference>
<dbReference type="Proteomes" id="UP000315003">
    <property type="component" value="Chromosome"/>
</dbReference>